<comment type="domain">
    <text evidence="13">The PHD-type zinc finger mediates the binding to H3K4me3.</text>
</comment>
<dbReference type="InterPro" id="IPR011011">
    <property type="entry name" value="Znf_FYVE_PHD"/>
</dbReference>
<keyword evidence="17" id="KW-1185">Reference proteome</keyword>
<dbReference type="FunCoup" id="E3M417">
    <property type="interactions" value="2004"/>
</dbReference>
<keyword evidence="3" id="KW-0341">Growth regulation</keyword>
<keyword evidence="5 12" id="KW-0863">Zinc-finger</keyword>
<proteinExistence type="inferred from homology"/>
<feature type="compositionally biased region" description="Polar residues" evidence="14">
    <location>
        <begin position="364"/>
        <end position="379"/>
    </location>
</feature>
<feature type="binding site" evidence="11">
    <location>
        <position position="457"/>
    </location>
    <ligand>
        <name>Zn(2+)</name>
        <dbReference type="ChEBI" id="CHEBI:29105"/>
        <label>2</label>
    </ligand>
</feature>
<dbReference type="InterPro" id="IPR028651">
    <property type="entry name" value="ING_fam"/>
</dbReference>
<dbReference type="STRING" id="31234.E3M417"/>
<evidence type="ECO:0000256" key="6">
    <source>
        <dbReference type="ARBA" id="ARBA00022833"/>
    </source>
</evidence>
<dbReference type="HOGENOM" id="CLU_031900_0_0_1"/>
<feature type="binding site" evidence="11">
    <location>
        <position position="439"/>
    </location>
    <ligand>
        <name>Zn(2+)</name>
        <dbReference type="ChEBI" id="CHEBI:29105"/>
        <label>1</label>
    </ligand>
</feature>
<keyword evidence="6 11" id="KW-0862">Zinc</keyword>
<dbReference type="Pfam" id="PF12998">
    <property type="entry name" value="ING"/>
    <property type="match status" value="1"/>
</dbReference>
<evidence type="ECO:0000256" key="14">
    <source>
        <dbReference type="SAM" id="MobiDB-lite"/>
    </source>
</evidence>
<reference evidence="16" key="1">
    <citation type="submission" date="2007-07" db="EMBL/GenBank/DDBJ databases">
        <title>PCAP assembly of the Caenorhabditis remanei genome.</title>
        <authorList>
            <consortium name="The Caenorhabditis remanei Sequencing Consortium"/>
            <person name="Wilson R.K."/>
        </authorList>
    </citation>
    <scope>NUCLEOTIDE SEQUENCE [LARGE SCALE GENOMIC DNA]</scope>
    <source>
        <strain evidence="16">PB4641</strain>
    </source>
</reference>
<protein>
    <recommendedName>
        <fullName evidence="13">Inhibitor of growth protein</fullName>
    </recommendedName>
</protein>
<dbReference type="EMBL" id="DS268424">
    <property type="protein sequence ID" value="EFO91540.1"/>
    <property type="molecule type" value="Genomic_DNA"/>
</dbReference>
<dbReference type="SMART" id="SM00249">
    <property type="entry name" value="PHD"/>
    <property type="match status" value="1"/>
</dbReference>
<keyword evidence="4 11" id="KW-0479">Metal-binding</keyword>
<dbReference type="CDD" id="cd16858">
    <property type="entry name" value="ING_ING3_Yng2p"/>
    <property type="match status" value="1"/>
</dbReference>
<dbReference type="GO" id="GO:0008270">
    <property type="term" value="F:zinc ion binding"/>
    <property type="evidence" value="ECO:0007669"/>
    <property type="project" value="UniProtKB-KW"/>
</dbReference>
<dbReference type="Gene3D" id="6.10.140.1740">
    <property type="match status" value="1"/>
</dbReference>
<keyword evidence="10 13" id="KW-0539">Nucleus</keyword>
<dbReference type="InterPro" id="IPR013083">
    <property type="entry name" value="Znf_RING/FYVE/PHD"/>
</dbReference>
<dbReference type="PANTHER" id="PTHR10333">
    <property type="entry name" value="INHIBITOR OF GROWTH PROTEIN"/>
    <property type="match status" value="1"/>
</dbReference>
<sequence>MLFLDDFLEMLDELPAELKERSEEIRRIDAEVESRLNRNRQAINDFFEQSGVNMSEEHRKERFKVFQDEFATIRLLAQKKLFIAEKMQELLKKYQVHLEKEKTNFQCEMEADNSGVTEMIEKRYTHHIESVLTARKERKRRHRVGSSRASTIASGPLLSKESNDKIQRILQEGMRLRMDLSDDSAHSALSSAIPSPAPRGRPPKISRDHLMYSSAMITSDDCLSPVPTPTSRRRSNTNALRGTVSIPNSLSSMNRGESTGRFSPNPSERSWSNAGIDESPTPTGALITPTFSSGPHTIGPNFSTPQSSQVLQNSAFVVSESRHGRTRKLTSRVQEMFKETLQRQRNHGNSIIALQERMSAANLAAQQVSTTSPLASESPTPRADSTRNGSPIDEEDEDDDDEEVSSSYSIRRGSSFMQPGDNTTPGSDDEDEEDARNWCFCNEKSYGEMVRCDNIECTLRWFHYPCIGMVEPPTGKWFCPRCIVTIEMAQKMVEEGDDA</sequence>
<keyword evidence="9" id="KW-0804">Transcription</keyword>
<feature type="region of interest" description="Disordered" evidence="14">
    <location>
        <begin position="187"/>
        <end position="206"/>
    </location>
</feature>
<evidence type="ECO:0000256" key="12">
    <source>
        <dbReference type="PROSITE-ProRule" id="PRU00146"/>
    </source>
</evidence>
<comment type="subcellular location">
    <subcellularLocation>
        <location evidence="1 13">Nucleus</location>
    </subcellularLocation>
</comment>
<accession>E3M417</accession>
<evidence type="ECO:0000313" key="17">
    <source>
        <dbReference type="Proteomes" id="UP000008281"/>
    </source>
</evidence>
<feature type="compositionally biased region" description="Acidic residues" evidence="14">
    <location>
        <begin position="392"/>
        <end position="404"/>
    </location>
</feature>
<dbReference type="AlphaFoldDB" id="E3M417"/>
<gene>
    <name evidence="16" type="primary">Cre-ing-3</name>
    <name evidence="16" type="ORF">CRE_11675</name>
</gene>
<comment type="subunit">
    <text evidence="13">Component of an histone acetyltransferase complex. Interacts with H3K4me3 and to a lesser extent with H3K4me2.</text>
</comment>
<dbReference type="SUPFAM" id="SSF57903">
    <property type="entry name" value="FYVE/PHD zinc finger"/>
    <property type="match status" value="1"/>
</dbReference>
<dbReference type="eggNOG" id="KOG1973">
    <property type="taxonomic scope" value="Eukaryota"/>
</dbReference>
<feature type="compositionally biased region" description="Polar residues" evidence="14">
    <location>
        <begin position="236"/>
        <end position="273"/>
    </location>
</feature>
<feature type="binding site" evidence="11">
    <location>
        <position position="463"/>
    </location>
    <ligand>
        <name>Zn(2+)</name>
        <dbReference type="ChEBI" id="CHEBI:29105"/>
        <label>1</label>
    </ligand>
</feature>
<dbReference type="SMART" id="SM01408">
    <property type="entry name" value="ING"/>
    <property type="match status" value="1"/>
</dbReference>
<feature type="domain" description="PHD-type" evidence="15">
    <location>
        <begin position="436"/>
        <end position="485"/>
    </location>
</feature>
<evidence type="ECO:0000259" key="15">
    <source>
        <dbReference type="PROSITE" id="PS50016"/>
    </source>
</evidence>
<evidence type="ECO:0000256" key="4">
    <source>
        <dbReference type="ARBA" id="ARBA00022723"/>
    </source>
</evidence>
<feature type="binding site" evidence="11">
    <location>
        <position position="482"/>
    </location>
    <ligand>
        <name>Zn(2+)</name>
        <dbReference type="ChEBI" id="CHEBI:29105"/>
        <label>2</label>
    </ligand>
</feature>
<evidence type="ECO:0000256" key="13">
    <source>
        <dbReference type="RuleBase" id="RU361213"/>
    </source>
</evidence>
<keyword evidence="7 13" id="KW-0156">Chromatin regulator</keyword>
<dbReference type="PROSITE" id="PS50016">
    <property type="entry name" value="ZF_PHD_2"/>
    <property type="match status" value="1"/>
</dbReference>
<evidence type="ECO:0000256" key="7">
    <source>
        <dbReference type="ARBA" id="ARBA00022853"/>
    </source>
</evidence>
<evidence type="ECO:0000313" key="16">
    <source>
        <dbReference type="EMBL" id="EFO91540.1"/>
    </source>
</evidence>
<keyword evidence="8" id="KW-0805">Transcription regulation</keyword>
<dbReference type="Proteomes" id="UP000008281">
    <property type="component" value="Unassembled WGS sequence"/>
</dbReference>
<feature type="binding site" evidence="11">
    <location>
        <position position="479"/>
    </location>
    <ligand>
        <name>Zn(2+)</name>
        <dbReference type="ChEBI" id="CHEBI:29105"/>
        <label>2</label>
    </ligand>
</feature>
<dbReference type="InParanoid" id="E3M417"/>
<feature type="compositionally biased region" description="Polar residues" evidence="14">
    <location>
        <begin position="416"/>
        <end position="426"/>
    </location>
</feature>
<dbReference type="GO" id="GO:0035267">
    <property type="term" value="C:NuA4 histone acetyltransferase complex"/>
    <property type="evidence" value="ECO:0007669"/>
    <property type="project" value="TreeGrafter"/>
</dbReference>
<dbReference type="GO" id="GO:0006325">
    <property type="term" value="P:chromatin organization"/>
    <property type="evidence" value="ECO:0007669"/>
    <property type="project" value="UniProtKB-KW"/>
</dbReference>
<comment type="similarity">
    <text evidence="2 13">Belongs to the ING family.</text>
</comment>
<evidence type="ECO:0000256" key="11">
    <source>
        <dbReference type="PIRSR" id="PIRSR628651-51"/>
    </source>
</evidence>
<dbReference type="InterPro" id="IPR019787">
    <property type="entry name" value="Znf_PHD-finger"/>
</dbReference>
<evidence type="ECO:0000256" key="5">
    <source>
        <dbReference type="ARBA" id="ARBA00022771"/>
    </source>
</evidence>
<evidence type="ECO:0000256" key="9">
    <source>
        <dbReference type="ARBA" id="ARBA00023163"/>
    </source>
</evidence>
<evidence type="ECO:0000256" key="1">
    <source>
        <dbReference type="ARBA" id="ARBA00004123"/>
    </source>
</evidence>
<dbReference type="OrthoDB" id="5411773at2759"/>
<dbReference type="InterPro" id="IPR001965">
    <property type="entry name" value="Znf_PHD"/>
</dbReference>
<feature type="binding site" evidence="11">
    <location>
        <position position="466"/>
    </location>
    <ligand>
        <name>Zn(2+)</name>
        <dbReference type="ChEBI" id="CHEBI:29105"/>
        <label>1</label>
    </ligand>
</feature>
<dbReference type="PROSITE" id="PS01359">
    <property type="entry name" value="ZF_PHD_1"/>
    <property type="match status" value="1"/>
</dbReference>
<evidence type="ECO:0000256" key="8">
    <source>
        <dbReference type="ARBA" id="ARBA00023015"/>
    </source>
</evidence>
<feature type="region of interest" description="Disordered" evidence="14">
    <location>
        <begin position="221"/>
        <end position="278"/>
    </location>
</feature>
<evidence type="ECO:0000256" key="10">
    <source>
        <dbReference type="ARBA" id="ARBA00023242"/>
    </source>
</evidence>
<dbReference type="GO" id="GO:0005634">
    <property type="term" value="C:nucleus"/>
    <property type="evidence" value="ECO:0007669"/>
    <property type="project" value="UniProtKB-SubCell"/>
</dbReference>
<evidence type="ECO:0000256" key="2">
    <source>
        <dbReference type="ARBA" id="ARBA00010210"/>
    </source>
</evidence>
<feature type="binding site" evidence="11">
    <location>
        <position position="441"/>
    </location>
    <ligand>
        <name>Zn(2+)</name>
        <dbReference type="ChEBI" id="CHEBI:29105"/>
        <label>1</label>
    </ligand>
</feature>
<dbReference type="PANTHER" id="PTHR10333:SF103">
    <property type="entry name" value="INHIBITOR OF GROWTH PROTEIN 3"/>
    <property type="match status" value="1"/>
</dbReference>
<dbReference type="Gene3D" id="3.30.40.10">
    <property type="entry name" value="Zinc/RING finger domain, C3HC4 (zinc finger)"/>
    <property type="match status" value="1"/>
</dbReference>
<name>E3M417_CAERE</name>
<feature type="region of interest" description="Disordered" evidence="14">
    <location>
        <begin position="363"/>
        <end position="433"/>
    </location>
</feature>
<dbReference type="OMA" id="RYEWFHY"/>
<feature type="binding site" evidence="11">
    <location>
        <position position="452"/>
    </location>
    <ligand>
        <name>Zn(2+)</name>
        <dbReference type="ChEBI" id="CHEBI:29105"/>
        <label>2</label>
    </ligand>
</feature>
<dbReference type="CDD" id="cd15505">
    <property type="entry name" value="PHD_ING"/>
    <property type="match status" value="1"/>
</dbReference>
<dbReference type="InterPro" id="IPR024610">
    <property type="entry name" value="ING_N_histone-binding"/>
</dbReference>
<dbReference type="InterPro" id="IPR019786">
    <property type="entry name" value="Zinc_finger_PHD-type_CS"/>
</dbReference>
<evidence type="ECO:0000256" key="3">
    <source>
        <dbReference type="ARBA" id="ARBA00022604"/>
    </source>
</evidence>
<comment type="function">
    <text evidence="13">Component of an histone acetyltransferase complex.</text>
</comment>
<feature type="compositionally biased region" description="Low complexity" evidence="14">
    <location>
        <begin position="405"/>
        <end position="415"/>
    </location>
</feature>
<organism evidence="17">
    <name type="scientific">Caenorhabditis remanei</name>
    <name type="common">Caenorhabditis vulgaris</name>
    <dbReference type="NCBI Taxonomy" id="31234"/>
    <lineage>
        <taxon>Eukaryota</taxon>
        <taxon>Metazoa</taxon>
        <taxon>Ecdysozoa</taxon>
        <taxon>Nematoda</taxon>
        <taxon>Chromadorea</taxon>
        <taxon>Rhabditida</taxon>
        <taxon>Rhabditina</taxon>
        <taxon>Rhabditomorpha</taxon>
        <taxon>Rhabditoidea</taxon>
        <taxon>Rhabditidae</taxon>
        <taxon>Peloderinae</taxon>
        <taxon>Caenorhabditis</taxon>
    </lineage>
</organism>